<sequence length="250" mass="28060">MEKNQQQMLSFIVMAMQSPEFMVQFFQPKENSWRMTETGKNKLSEVTDDCEPSPSDGTIVRYEPPKGGQSVPPACTTEASNSEAGKEKLSEVMEDRQQSPSDGMIVRPFVRKMDEKLLPLENHSQFVLPDIPEDDTMLEQLLSNPPTGTQQLEEFEAGARTDPDMQIGLTLQPKESEESNGSDNEVDDHQNQVTEAREFQIPIDASDKMDVLTKQMGLLTSENKPQADILKSLPSLFLGNACNYILVFRV</sequence>
<organism evidence="2">
    <name type="scientific">Sesamum latifolium</name>
    <dbReference type="NCBI Taxonomy" id="2727402"/>
    <lineage>
        <taxon>Eukaryota</taxon>
        <taxon>Viridiplantae</taxon>
        <taxon>Streptophyta</taxon>
        <taxon>Embryophyta</taxon>
        <taxon>Tracheophyta</taxon>
        <taxon>Spermatophyta</taxon>
        <taxon>Magnoliopsida</taxon>
        <taxon>eudicotyledons</taxon>
        <taxon>Gunneridae</taxon>
        <taxon>Pentapetalae</taxon>
        <taxon>asterids</taxon>
        <taxon>lamiids</taxon>
        <taxon>Lamiales</taxon>
        <taxon>Pedaliaceae</taxon>
        <taxon>Sesamum</taxon>
    </lineage>
</organism>
<feature type="region of interest" description="Disordered" evidence="1">
    <location>
        <begin position="170"/>
        <end position="195"/>
    </location>
</feature>
<gene>
    <name evidence="2" type="ORF">Slati_1798700</name>
</gene>
<proteinExistence type="predicted"/>
<feature type="compositionally biased region" description="Basic and acidic residues" evidence="1">
    <location>
        <begin position="84"/>
        <end position="97"/>
    </location>
</feature>
<dbReference type="AlphaFoldDB" id="A0AAW2WZ58"/>
<evidence type="ECO:0000256" key="1">
    <source>
        <dbReference type="SAM" id="MobiDB-lite"/>
    </source>
</evidence>
<reference evidence="2" key="1">
    <citation type="submission" date="2020-06" db="EMBL/GenBank/DDBJ databases">
        <authorList>
            <person name="Li T."/>
            <person name="Hu X."/>
            <person name="Zhang T."/>
            <person name="Song X."/>
            <person name="Zhang H."/>
            <person name="Dai N."/>
            <person name="Sheng W."/>
            <person name="Hou X."/>
            <person name="Wei L."/>
        </authorList>
    </citation>
    <scope>NUCLEOTIDE SEQUENCE</scope>
    <source>
        <strain evidence="2">KEN1</strain>
        <tissue evidence="2">Leaf</tissue>
    </source>
</reference>
<reference evidence="2" key="2">
    <citation type="journal article" date="2024" name="Plant">
        <title>Genomic evolution and insights into agronomic trait innovations of Sesamum species.</title>
        <authorList>
            <person name="Miao H."/>
            <person name="Wang L."/>
            <person name="Qu L."/>
            <person name="Liu H."/>
            <person name="Sun Y."/>
            <person name="Le M."/>
            <person name="Wang Q."/>
            <person name="Wei S."/>
            <person name="Zheng Y."/>
            <person name="Lin W."/>
            <person name="Duan Y."/>
            <person name="Cao H."/>
            <person name="Xiong S."/>
            <person name="Wang X."/>
            <person name="Wei L."/>
            <person name="Li C."/>
            <person name="Ma Q."/>
            <person name="Ju M."/>
            <person name="Zhao R."/>
            <person name="Li G."/>
            <person name="Mu C."/>
            <person name="Tian Q."/>
            <person name="Mei H."/>
            <person name="Zhang T."/>
            <person name="Gao T."/>
            <person name="Zhang H."/>
        </authorList>
    </citation>
    <scope>NUCLEOTIDE SEQUENCE</scope>
    <source>
        <strain evidence="2">KEN1</strain>
    </source>
</reference>
<evidence type="ECO:0000313" key="2">
    <source>
        <dbReference type="EMBL" id="KAL0446708.1"/>
    </source>
</evidence>
<protein>
    <submittedName>
        <fullName evidence="2">Uncharacterized protein</fullName>
    </submittedName>
</protein>
<accession>A0AAW2WZ58</accession>
<comment type="caution">
    <text evidence="2">The sequence shown here is derived from an EMBL/GenBank/DDBJ whole genome shotgun (WGS) entry which is preliminary data.</text>
</comment>
<feature type="region of interest" description="Disordered" evidence="1">
    <location>
        <begin position="36"/>
        <end position="100"/>
    </location>
</feature>
<name>A0AAW2WZ58_9LAMI</name>
<dbReference type="EMBL" id="JACGWN010000006">
    <property type="protein sequence ID" value="KAL0446708.1"/>
    <property type="molecule type" value="Genomic_DNA"/>
</dbReference>